<protein>
    <submittedName>
        <fullName evidence="1">Uncharacterized protein</fullName>
    </submittedName>
</protein>
<proteinExistence type="predicted"/>
<name>A0A0K2TUN8_LEPSM</name>
<sequence length="44" mass="5178">MEIFIRSLLFALVVLIYPHFINSIQIAHLFCLNFSIKKTHELFG</sequence>
<reference evidence="1" key="1">
    <citation type="submission" date="2014-05" db="EMBL/GenBank/DDBJ databases">
        <authorList>
            <person name="Chronopoulou M."/>
        </authorList>
    </citation>
    <scope>NUCLEOTIDE SEQUENCE</scope>
    <source>
        <tissue evidence="1">Whole organism</tissue>
    </source>
</reference>
<accession>A0A0K2TUN8</accession>
<dbReference type="EMBL" id="HACA01011996">
    <property type="protein sequence ID" value="CDW29357.1"/>
    <property type="molecule type" value="Transcribed_RNA"/>
</dbReference>
<dbReference type="AlphaFoldDB" id="A0A0K2TUN8"/>
<organism evidence="1">
    <name type="scientific">Lepeophtheirus salmonis</name>
    <name type="common">Salmon louse</name>
    <name type="synonym">Caligus salmonis</name>
    <dbReference type="NCBI Taxonomy" id="72036"/>
    <lineage>
        <taxon>Eukaryota</taxon>
        <taxon>Metazoa</taxon>
        <taxon>Ecdysozoa</taxon>
        <taxon>Arthropoda</taxon>
        <taxon>Crustacea</taxon>
        <taxon>Multicrustacea</taxon>
        <taxon>Hexanauplia</taxon>
        <taxon>Copepoda</taxon>
        <taxon>Siphonostomatoida</taxon>
        <taxon>Caligidae</taxon>
        <taxon>Lepeophtheirus</taxon>
    </lineage>
</organism>
<evidence type="ECO:0000313" key="1">
    <source>
        <dbReference type="EMBL" id="CDW29357.1"/>
    </source>
</evidence>